<evidence type="ECO:0000313" key="2">
    <source>
        <dbReference type="Proteomes" id="UP000620874"/>
    </source>
</evidence>
<comment type="caution">
    <text evidence="1">The sequence shown here is derived from an EMBL/GenBank/DDBJ whole genome shotgun (WGS) entry which is preliminary data.</text>
</comment>
<dbReference type="InterPro" id="IPR003748">
    <property type="entry name" value="DUF169"/>
</dbReference>
<protein>
    <submittedName>
        <fullName evidence="1">DUF169 domain-containing protein</fullName>
    </submittedName>
</protein>
<accession>A0ABR8YA70</accession>
<dbReference type="Pfam" id="PF02596">
    <property type="entry name" value="DUF169"/>
    <property type="match status" value="1"/>
</dbReference>
<organism evidence="1 2">
    <name type="scientific">Phocaeicola intestinalis</name>
    <dbReference type="NCBI Taxonomy" id="2762212"/>
    <lineage>
        <taxon>Bacteria</taxon>
        <taxon>Pseudomonadati</taxon>
        <taxon>Bacteroidota</taxon>
        <taxon>Bacteroidia</taxon>
        <taxon>Bacteroidales</taxon>
        <taxon>Bacteroidaceae</taxon>
        <taxon>Phocaeicola</taxon>
    </lineage>
</organism>
<proteinExistence type="predicted"/>
<dbReference type="Proteomes" id="UP000620874">
    <property type="component" value="Unassembled WGS sequence"/>
</dbReference>
<gene>
    <name evidence="1" type="ORF">H9625_11745</name>
</gene>
<reference evidence="1 2" key="1">
    <citation type="submission" date="2020-08" db="EMBL/GenBank/DDBJ databases">
        <title>A Genomic Blueprint of the Chicken Gut Microbiome.</title>
        <authorList>
            <person name="Gilroy R."/>
            <person name="Ravi A."/>
            <person name="Getino M."/>
            <person name="Pursley I."/>
            <person name="Horton D.L."/>
            <person name="Alikhan N.-F."/>
            <person name="Baker D."/>
            <person name="Gharbi K."/>
            <person name="Hall N."/>
            <person name="Watson M."/>
            <person name="Adriaenssens E.M."/>
            <person name="Foster-Nyarko E."/>
            <person name="Jarju S."/>
            <person name="Secka A."/>
            <person name="Antonio M."/>
            <person name="Oren A."/>
            <person name="Chaudhuri R."/>
            <person name="La Ragione R.M."/>
            <person name="Hildebrand F."/>
            <person name="Pallen M.J."/>
        </authorList>
    </citation>
    <scope>NUCLEOTIDE SEQUENCE [LARGE SCALE GENOMIC DNA]</scope>
    <source>
        <strain evidence="1 2">Sa1CVN1</strain>
    </source>
</reference>
<dbReference type="EMBL" id="JACSPP010000039">
    <property type="protein sequence ID" value="MBD8041095.1"/>
    <property type="molecule type" value="Genomic_DNA"/>
</dbReference>
<name>A0ABR8YA70_9BACT</name>
<dbReference type="RefSeq" id="WP_191764471.1">
    <property type="nucleotide sequence ID" value="NZ_JACSPP010000039.1"/>
</dbReference>
<evidence type="ECO:0000313" key="1">
    <source>
        <dbReference type="EMBL" id="MBD8041095.1"/>
    </source>
</evidence>
<keyword evidence="2" id="KW-1185">Reference proteome</keyword>
<sequence>MDTQTFISKYRQAFGETAELPLLFYYDNEPVADTDKINGCLFKGMDAARKGKGLSLNAETIGCGGGKLYTAFAPMPEHVPGFVSHKERYKASPEDVITCIERLDIRPAAKKYLNFIRIDRVESFEPMEGILFFATPDMLSGLATWAFFDNNADDAVSCIFGSGCSSVVAQAVKENRTGGRRTFIGLLDPSVRPYVESNVLSFVIPASRFKEMYQTMDRCCLFHTNAWSKVKERITNSI</sequence>